<evidence type="ECO:0000313" key="1">
    <source>
        <dbReference type="EMBL" id="KAJ0034291.1"/>
    </source>
</evidence>
<accession>A0ACC0YB14</accession>
<dbReference type="EMBL" id="CM047742">
    <property type="protein sequence ID" value="KAJ0034291.1"/>
    <property type="molecule type" value="Genomic_DNA"/>
</dbReference>
<evidence type="ECO:0000313" key="2">
    <source>
        <dbReference type="Proteomes" id="UP001163603"/>
    </source>
</evidence>
<name>A0ACC0YB14_9ROSI</name>
<gene>
    <name evidence="1" type="ORF">Pint_24962</name>
</gene>
<comment type="caution">
    <text evidence="1">The sequence shown here is derived from an EMBL/GenBank/DDBJ whole genome shotgun (WGS) entry which is preliminary data.</text>
</comment>
<dbReference type="Proteomes" id="UP001163603">
    <property type="component" value="Chromosome 7"/>
</dbReference>
<proteinExistence type="predicted"/>
<sequence length="263" mass="29418">MAMRMFNRHIRLPPKLLITPSMSMNRLSRTLSSPLMASGQIGLTSKSHSCHGLCLIQHCKLNETFPNKITATNRRRRFPPNNKQTQPSRLAAGANEEAVTETKQDEEDLSSEEEKKEHELRWGFITKVYGILVAQFMFSNLLYARGHEDVPSNSSLFYTKLYPFIVSASHWRPVQNDLLNSIFLGLYNMAIIALGVSLADLHLAIPNESLGKFLLSNYTITVAVAVIAGFIQIFNSIPLSAAAETGLGALIFWGYIVYETEIV</sequence>
<protein>
    <submittedName>
        <fullName evidence="1">Uncharacterized protein</fullName>
    </submittedName>
</protein>
<keyword evidence="2" id="KW-1185">Reference proteome</keyword>
<organism evidence="1 2">
    <name type="scientific">Pistacia integerrima</name>
    <dbReference type="NCBI Taxonomy" id="434235"/>
    <lineage>
        <taxon>Eukaryota</taxon>
        <taxon>Viridiplantae</taxon>
        <taxon>Streptophyta</taxon>
        <taxon>Embryophyta</taxon>
        <taxon>Tracheophyta</taxon>
        <taxon>Spermatophyta</taxon>
        <taxon>Magnoliopsida</taxon>
        <taxon>eudicotyledons</taxon>
        <taxon>Gunneridae</taxon>
        <taxon>Pentapetalae</taxon>
        <taxon>rosids</taxon>
        <taxon>malvids</taxon>
        <taxon>Sapindales</taxon>
        <taxon>Anacardiaceae</taxon>
        <taxon>Pistacia</taxon>
    </lineage>
</organism>
<reference evidence="2" key="1">
    <citation type="journal article" date="2023" name="G3 (Bethesda)">
        <title>Genome assembly and association tests identify interacting loci associated with vigor, precocity, and sex in interspecific pistachio rootstocks.</title>
        <authorList>
            <person name="Palmer W."/>
            <person name="Jacygrad E."/>
            <person name="Sagayaradj S."/>
            <person name="Cavanaugh K."/>
            <person name="Han R."/>
            <person name="Bertier L."/>
            <person name="Beede B."/>
            <person name="Kafkas S."/>
            <person name="Golino D."/>
            <person name="Preece J."/>
            <person name="Michelmore R."/>
        </authorList>
    </citation>
    <scope>NUCLEOTIDE SEQUENCE [LARGE SCALE GENOMIC DNA]</scope>
</reference>